<name>A0A2T7D7P4_9POAL</name>
<dbReference type="AlphaFoldDB" id="A0A2T7D7P4"/>
<dbReference type="Gramene" id="PUZ51605">
    <property type="protein sequence ID" value="PUZ51605"/>
    <property type="gene ID" value="GQ55_6G201700"/>
</dbReference>
<evidence type="ECO:0000313" key="2">
    <source>
        <dbReference type="Proteomes" id="UP000244336"/>
    </source>
</evidence>
<gene>
    <name evidence="1" type="ORF">GQ55_6G201700</name>
</gene>
<evidence type="ECO:0000313" key="1">
    <source>
        <dbReference type="EMBL" id="PUZ51605.1"/>
    </source>
</evidence>
<keyword evidence="2" id="KW-1185">Reference proteome</keyword>
<accession>A0A2T7D7P4</accession>
<sequence length="54" mass="5754">MFCCSVTSRPGVWGFGPLPGPAFTLGDFGVERVYLLSWTASTRASLACNVSIVQ</sequence>
<protein>
    <submittedName>
        <fullName evidence="1">Uncharacterized protein</fullName>
    </submittedName>
</protein>
<proteinExistence type="predicted"/>
<organism evidence="1 2">
    <name type="scientific">Panicum hallii var. hallii</name>
    <dbReference type="NCBI Taxonomy" id="1504633"/>
    <lineage>
        <taxon>Eukaryota</taxon>
        <taxon>Viridiplantae</taxon>
        <taxon>Streptophyta</taxon>
        <taxon>Embryophyta</taxon>
        <taxon>Tracheophyta</taxon>
        <taxon>Spermatophyta</taxon>
        <taxon>Magnoliopsida</taxon>
        <taxon>Liliopsida</taxon>
        <taxon>Poales</taxon>
        <taxon>Poaceae</taxon>
        <taxon>PACMAD clade</taxon>
        <taxon>Panicoideae</taxon>
        <taxon>Panicodae</taxon>
        <taxon>Paniceae</taxon>
        <taxon>Panicinae</taxon>
        <taxon>Panicum</taxon>
        <taxon>Panicum sect. Panicum</taxon>
    </lineage>
</organism>
<reference evidence="1 2" key="1">
    <citation type="submission" date="2018-04" db="EMBL/GenBank/DDBJ databases">
        <title>WGS assembly of Panicum hallii var. hallii HAL2.</title>
        <authorList>
            <person name="Lovell J."/>
            <person name="Jenkins J."/>
            <person name="Lowry D."/>
            <person name="Mamidi S."/>
            <person name="Sreedasyam A."/>
            <person name="Weng X."/>
            <person name="Barry K."/>
            <person name="Bonette J."/>
            <person name="Campitelli B."/>
            <person name="Daum C."/>
            <person name="Gordon S."/>
            <person name="Gould B."/>
            <person name="Lipzen A."/>
            <person name="MacQueen A."/>
            <person name="Palacio-Mejia J."/>
            <person name="Plott C."/>
            <person name="Shakirov E."/>
            <person name="Shu S."/>
            <person name="Yoshinaga Y."/>
            <person name="Zane M."/>
            <person name="Rokhsar D."/>
            <person name="Grimwood J."/>
            <person name="Schmutz J."/>
            <person name="Juenger T."/>
        </authorList>
    </citation>
    <scope>NUCLEOTIDE SEQUENCE [LARGE SCALE GENOMIC DNA]</scope>
    <source>
        <strain evidence="2">cv. HAL2</strain>
    </source>
</reference>
<dbReference type="Proteomes" id="UP000244336">
    <property type="component" value="Chromosome 6"/>
</dbReference>
<dbReference type="EMBL" id="CM009754">
    <property type="protein sequence ID" value="PUZ51605.1"/>
    <property type="molecule type" value="Genomic_DNA"/>
</dbReference>